<dbReference type="STRING" id="1283.ShL2_01392"/>
<dbReference type="InterPro" id="IPR029066">
    <property type="entry name" value="PLP-binding_barrel"/>
</dbReference>
<comment type="caution">
    <text evidence="8">The sequence shown here is derived from an EMBL/GenBank/DDBJ whole genome shotgun (WGS) entry which is preliminary data.</text>
</comment>
<evidence type="ECO:0000256" key="5">
    <source>
        <dbReference type="PIRSR" id="PIRSR600821-52"/>
    </source>
</evidence>
<organism evidence="8 9">
    <name type="scientific">Staphylococcus haemolyticus</name>
    <dbReference type="NCBI Taxonomy" id="1283"/>
    <lineage>
        <taxon>Bacteria</taxon>
        <taxon>Bacillati</taxon>
        <taxon>Bacillota</taxon>
        <taxon>Bacilli</taxon>
        <taxon>Bacillales</taxon>
        <taxon>Staphylococcaceae</taxon>
        <taxon>Staphylococcus</taxon>
    </lineage>
</organism>
<dbReference type="PRINTS" id="PR00992">
    <property type="entry name" value="ALARACEMASE"/>
</dbReference>
<dbReference type="EMBL" id="JAVSOO010000005">
    <property type="protein sequence ID" value="MDT4286059.1"/>
    <property type="molecule type" value="Genomic_DNA"/>
</dbReference>
<evidence type="ECO:0000313" key="7">
    <source>
        <dbReference type="EMBL" id="MDT4286059.1"/>
    </source>
</evidence>
<feature type="domain" description="Alanine racemase C-terminal" evidence="6">
    <location>
        <begin position="236"/>
        <end position="358"/>
    </location>
</feature>
<dbReference type="PANTHER" id="PTHR30511">
    <property type="entry name" value="ALANINE RACEMASE"/>
    <property type="match status" value="1"/>
</dbReference>
<sequence length="358" mass="41014">MTAIWSVDKEAFLQNAIKVKNGNSIMAVVKNNAYHYGLEFAVTSFLKAGINTFSTTSLKEAIKVREIAPDATIFLMNAVYDFEKVRHYQIQMTLPSLAYYYKYKNDLSGIKVHLEFENLLHRSGFRTLEEIREVLNDHHINSNEDKMIISGLWTHFGYADEFDVPEYSIEREAWLNIVDTLLDEGYHFDLIHAQNSASYYREGQKLLPHHTHARVGIALYGSRPYSALNEYSIKQSLTVKGNVIQVREVNAGDNCGYSFAFEATRDHTRLAVVDVGYGDGILKSRAKHEALIKGKRYPIRALMMSHMFVEVDEEVDAQDEVILYNNDIRIDEYTFKGVGANSEQLSAMNHDSLIKEYR</sequence>
<dbReference type="InterPro" id="IPR001608">
    <property type="entry name" value="Ala_racemase_N"/>
</dbReference>
<dbReference type="InterPro" id="IPR011079">
    <property type="entry name" value="Ala_racemase_C"/>
</dbReference>
<dbReference type="GO" id="GO:0030632">
    <property type="term" value="P:D-alanine biosynthetic process"/>
    <property type="evidence" value="ECO:0007669"/>
    <property type="project" value="TreeGrafter"/>
</dbReference>
<accession>A0A2A1KAT8</accession>
<feature type="binding site" evidence="5">
    <location>
        <position position="304"/>
    </location>
    <ligand>
        <name>substrate</name>
    </ligand>
</feature>
<dbReference type="AlphaFoldDB" id="A0A2A1KAT8"/>
<proteinExistence type="predicted"/>
<dbReference type="GO" id="GO:0005829">
    <property type="term" value="C:cytosol"/>
    <property type="evidence" value="ECO:0007669"/>
    <property type="project" value="TreeGrafter"/>
</dbReference>
<evidence type="ECO:0000256" key="4">
    <source>
        <dbReference type="PIRSR" id="PIRSR600821-50"/>
    </source>
</evidence>
<evidence type="ECO:0000313" key="8">
    <source>
        <dbReference type="EMBL" id="PPJ73988.1"/>
    </source>
</evidence>
<evidence type="ECO:0000256" key="1">
    <source>
        <dbReference type="ARBA" id="ARBA00001933"/>
    </source>
</evidence>
<dbReference type="EC" id="5.1.1.1" evidence="7"/>
<evidence type="ECO:0000259" key="6">
    <source>
        <dbReference type="SMART" id="SM01005"/>
    </source>
</evidence>
<feature type="modified residue" description="N6-(pyridoxal phosphate)lysine" evidence="4">
    <location>
        <position position="30"/>
    </location>
</feature>
<dbReference type="InterPro" id="IPR009006">
    <property type="entry name" value="Ala_racemase/Decarboxylase_C"/>
</dbReference>
<feature type="binding site" evidence="5">
    <location>
        <position position="122"/>
    </location>
    <ligand>
        <name>substrate</name>
    </ligand>
</feature>
<dbReference type="KEGG" id="shh:ShL2_01392"/>
<reference evidence="8 9" key="1">
    <citation type="submission" date="2017-11" db="EMBL/GenBank/DDBJ databases">
        <authorList>
            <person name="Founou R.C."/>
            <person name="Founou L."/>
            <person name="Allam M."/>
            <person name="Ismail A."/>
            <person name="Essack S.Y."/>
        </authorList>
    </citation>
    <scope>NUCLEOTIDE SEQUENCE [LARGE SCALE GENOMIC DNA]</scope>
    <source>
        <strain evidence="8 9">G811N2B1</strain>
    </source>
</reference>
<dbReference type="GO" id="GO:0009252">
    <property type="term" value="P:peptidoglycan biosynthetic process"/>
    <property type="evidence" value="ECO:0007669"/>
    <property type="project" value="TreeGrafter"/>
</dbReference>
<keyword evidence="10" id="KW-1185">Reference proteome</keyword>
<evidence type="ECO:0000313" key="9">
    <source>
        <dbReference type="Proteomes" id="UP000238153"/>
    </source>
</evidence>
<dbReference type="GO" id="GO:0030170">
    <property type="term" value="F:pyridoxal phosphate binding"/>
    <property type="evidence" value="ECO:0007669"/>
    <property type="project" value="TreeGrafter"/>
</dbReference>
<comment type="cofactor">
    <cofactor evidence="1 4">
        <name>pyridoxal 5'-phosphate</name>
        <dbReference type="ChEBI" id="CHEBI:597326"/>
    </cofactor>
</comment>
<evidence type="ECO:0000256" key="3">
    <source>
        <dbReference type="ARBA" id="ARBA00023235"/>
    </source>
</evidence>
<keyword evidence="2 4" id="KW-0663">Pyridoxal phosphate</keyword>
<name>A0A2A1KAT8_STAHA</name>
<reference evidence="7 10" key="2">
    <citation type="submission" date="2023-08" db="EMBL/GenBank/DDBJ databases">
        <title>Genomic surveillance of Staphylococcus haemolyticus neonatal outbreak in southern France.</title>
        <authorList>
            <person name="Magnan C."/>
            <person name="Morsli M."/>
            <person name="Thiery B."/>
            <person name="Salipante F."/>
            <person name="Attar J."/>
            <person name="Massimo D.M."/>
            <person name="Ory J."/>
            <person name="Pantel A."/>
            <person name="Lavigne J.-P."/>
        </authorList>
    </citation>
    <scope>NUCLEOTIDE SEQUENCE [LARGE SCALE GENOMIC DNA]</scope>
    <source>
        <strain evidence="7 10">NSH026</strain>
    </source>
</reference>
<evidence type="ECO:0000256" key="2">
    <source>
        <dbReference type="ARBA" id="ARBA00022898"/>
    </source>
</evidence>
<dbReference type="GeneID" id="93780902"/>
<dbReference type="Proteomes" id="UP000238153">
    <property type="component" value="Unassembled WGS sequence"/>
</dbReference>
<dbReference type="RefSeq" id="WP_011275804.1">
    <property type="nucleotide sequence ID" value="NZ_BKAY01000002.1"/>
</dbReference>
<protein>
    <submittedName>
        <fullName evidence="8">Alanine racemase</fullName>
        <ecNumber evidence="7">5.1.1.1</ecNumber>
    </submittedName>
</protein>
<dbReference type="SUPFAM" id="SSF50621">
    <property type="entry name" value="Alanine racemase C-terminal domain-like"/>
    <property type="match status" value="1"/>
</dbReference>
<dbReference type="Pfam" id="PF00842">
    <property type="entry name" value="Ala_racemase_C"/>
    <property type="match status" value="1"/>
</dbReference>
<evidence type="ECO:0000313" key="10">
    <source>
        <dbReference type="Proteomes" id="UP001269271"/>
    </source>
</evidence>
<dbReference type="Gene3D" id="2.40.37.10">
    <property type="entry name" value="Lyase, Ornithine Decarboxylase, Chain A, domain 1"/>
    <property type="match status" value="1"/>
</dbReference>
<dbReference type="Pfam" id="PF01168">
    <property type="entry name" value="Ala_racemase_N"/>
    <property type="match status" value="1"/>
</dbReference>
<dbReference type="OMA" id="VHLEYEN"/>
<dbReference type="GO" id="GO:0008784">
    <property type="term" value="F:alanine racemase activity"/>
    <property type="evidence" value="ECO:0007669"/>
    <property type="project" value="UniProtKB-EC"/>
</dbReference>
<dbReference type="EMBL" id="PGWX01000335">
    <property type="protein sequence ID" value="PPJ73988.1"/>
    <property type="molecule type" value="Genomic_DNA"/>
</dbReference>
<dbReference type="Gene3D" id="3.20.20.10">
    <property type="entry name" value="Alanine racemase"/>
    <property type="match status" value="1"/>
</dbReference>
<dbReference type="PANTHER" id="PTHR30511:SF0">
    <property type="entry name" value="ALANINE RACEMASE, CATABOLIC-RELATED"/>
    <property type="match status" value="1"/>
</dbReference>
<dbReference type="SMART" id="SM01005">
    <property type="entry name" value="Ala_racemase_C"/>
    <property type="match status" value="1"/>
</dbReference>
<dbReference type="SUPFAM" id="SSF51419">
    <property type="entry name" value="PLP-binding barrel"/>
    <property type="match status" value="1"/>
</dbReference>
<dbReference type="InterPro" id="IPR000821">
    <property type="entry name" value="Ala_racemase"/>
</dbReference>
<dbReference type="Proteomes" id="UP001269271">
    <property type="component" value="Unassembled WGS sequence"/>
</dbReference>
<keyword evidence="3 7" id="KW-0413">Isomerase</keyword>
<gene>
    <name evidence="8" type="ORF">CV019_08485</name>
    <name evidence="7" type="ORF">RO950_03360</name>
</gene>